<evidence type="ECO:0000313" key="3">
    <source>
        <dbReference type="Proteomes" id="UP000053342"/>
    </source>
</evidence>
<dbReference type="EMBL" id="KN847339">
    <property type="protein sequence ID" value="KIW39691.1"/>
    <property type="molecule type" value="Genomic_DNA"/>
</dbReference>
<dbReference type="RefSeq" id="XP_016259907.1">
    <property type="nucleotide sequence ID" value="XM_016409599.1"/>
</dbReference>
<dbReference type="Proteomes" id="UP000053342">
    <property type="component" value="Unassembled WGS sequence"/>
</dbReference>
<dbReference type="GeneID" id="27360355"/>
<organism evidence="2 3">
    <name type="scientific">Exophiala oligosperma</name>
    <dbReference type="NCBI Taxonomy" id="215243"/>
    <lineage>
        <taxon>Eukaryota</taxon>
        <taxon>Fungi</taxon>
        <taxon>Dikarya</taxon>
        <taxon>Ascomycota</taxon>
        <taxon>Pezizomycotina</taxon>
        <taxon>Eurotiomycetes</taxon>
        <taxon>Chaetothyriomycetidae</taxon>
        <taxon>Chaetothyriales</taxon>
        <taxon>Herpotrichiellaceae</taxon>
        <taxon>Exophiala</taxon>
    </lineage>
</organism>
<evidence type="ECO:0000313" key="2">
    <source>
        <dbReference type="EMBL" id="KIW39691.1"/>
    </source>
</evidence>
<gene>
    <name evidence="2" type="ORF">PV06_08281</name>
</gene>
<feature type="region of interest" description="Disordered" evidence="1">
    <location>
        <begin position="78"/>
        <end position="138"/>
    </location>
</feature>
<feature type="compositionally biased region" description="Basic and acidic residues" evidence="1">
    <location>
        <begin position="105"/>
        <end position="130"/>
    </location>
</feature>
<accession>A0A0D2AHS2</accession>
<dbReference type="AlphaFoldDB" id="A0A0D2AHS2"/>
<proteinExistence type="predicted"/>
<evidence type="ECO:0000256" key="1">
    <source>
        <dbReference type="SAM" id="MobiDB-lite"/>
    </source>
</evidence>
<keyword evidence="3" id="KW-1185">Reference proteome</keyword>
<name>A0A0D2AHS2_9EURO</name>
<sequence length="138" mass="16113">MTITVYADELLRLTVDDIGDEQFFEIKDRENETEEHIAHLRKLAHERDERDRSRAVDAGELSRRLGYKRFTQKDNADRKYRCLPTTDSPILSSNRHRSPSSSSLDSERDKAGAWKEQLESNHELLADRGRPSYPIDLR</sequence>
<protein>
    <submittedName>
        <fullName evidence="2">Uncharacterized protein</fullName>
    </submittedName>
</protein>
<reference evidence="2 3" key="1">
    <citation type="submission" date="2015-01" db="EMBL/GenBank/DDBJ databases">
        <title>The Genome Sequence of Exophiala oligosperma CBS72588.</title>
        <authorList>
            <consortium name="The Broad Institute Genomics Platform"/>
            <person name="Cuomo C."/>
            <person name="de Hoog S."/>
            <person name="Gorbushina A."/>
            <person name="Stielow B."/>
            <person name="Teixiera M."/>
            <person name="Abouelleil A."/>
            <person name="Chapman S.B."/>
            <person name="Priest M."/>
            <person name="Young S.K."/>
            <person name="Wortman J."/>
            <person name="Nusbaum C."/>
            <person name="Birren B."/>
        </authorList>
    </citation>
    <scope>NUCLEOTIDE SEQUENCE [LARGE SCALE GENOMIC DNA]</scope>
    <source>
        <strain evidence="2 3">CBS 72588</strain>
    </source>
</reference>
<dbReference type="HOGENOM" id="CLU_1855293_0_0_1"/>
<dbReference type="VEuPathDB" id="FungiDB:PV06_08281"/>